<evidence type="ECO:0000313" key="2">
    <source>
        <dbReference type="Proteomes" id="UP000481858"/>
    </source>
</evidence>
<gene>
    <name evidence="1" type="ORF">GQX73_g6061</name>
</gene>
<name>A0A7C8MNP0_9PEZI</name>
<reference evidence="1 2" key="1">
    <citation type="submission" date="2019-12" db="EMBL/GenBank/DDBJ databases">
        <title>Draft genome sequence of the ascomycete Xylaria multiplex DSM 110363.</title>
        <authorList>
            <person name="Buettner E."/>
            <person name="Kellner H."/>
        </authorList>
    </citation>
    <scope>NUCLEOTIDE SEQUENCE [LARGE SCALE GENOMIC DNA]</scope>
    <source>
        <strain evidence="1 2">DSM 110363</strain>
    </source>
</reference>
<evidence type="ECO:0000313" key="1">
    <source>
        <dbReference type="EMBL" id="KAF2967550.1"/>
    </source>
</evidence>
<keyword evidence="2" id="KW-1185">Reference proteome</keyword>
<dbReference type="AlphaFoldDB" id="A0A7C8MNP0"/>
<dbReference type="Proteomes" id="UP000481858">
    <property type="component" value="Unassembled WGS sequence"/>
</dbReference>
<dbReference type="OrthoDB" id="5415565at2759"/>
<accession>A0A7C8MNP0</accession>
<dbReference type="EMBL" id="WUBL01000066">
    <property type="protein sequence ID" value="KAF2967550.1"/>
    <property type="molecule type" value="Genomic_DNA"/>
</dbReference>
<sequence>MEATLTYLAEKSAVSDSYLLEMIHKEAIRVDRHTIELIASRRLYMELCAIELLLDVIWSNPDLNNQIGLSLRIITGVTPSFREDLGWAGARKLYVEHIDEVRRRIRRFIMLFPDGSAAKHPKPLYESRPASFHKALDRALFLVLAADRLFIVGELKTAVRSLIGLTHATIMTAERLDLISERIWLASQFGNLREYISEMEAEMSRIAG</sequence>
<comment type="caution">
    <text evidence="1">The sequence shown here is derived from an EMBL/GenBank/DDBJ whole genome shotgun (WGS) entry which is preliminary data.</text>
</comment>
<dbReference type="InParanoid" id="A0A7C8MNP0"/>
<protein>
    <submittedName>
        <fullName evidence="1">Uncharacterized protein</fullName>
    </submittedName>
</protein>
<organism evidence="1 2">
    <name type="scientific">Xylaria multiplex</name>
    <dbReference type="NCBI Taxonomy" id="323545"/>
    <lineage>
        <taxon>Eukaryota</taxon>
        <taxon>Fungi</taxon>
        <taxon>Dikarya</taxon>
        <taxon>Ascomycota</taxon>
        <taxon>Pezizomycotina</taxon>
        <taxon>Sordariomycetes</taxon>
        <taxon>Xylariomycetidae</taxon>
        <taxon>Xylariales</taxon>
        <taxon>Xylariaceae</taxon>
        <taxon>Xylaria</taxon>
    </lineage>
</organism>
<proteinExistence type="predicted"/>